<proteinExistence type="predicted"/>
<dbReference type="SUPFAM" id="SSF48576">
    <property type="entry name" value="Terpenoid synthases"/>
    <property type="match status" value="1"/>
</dbReference>
<name>A0ABU8UHH2_9ACTN</name>
<organism evidence="1 2">
    <name type="scientific">Streptomyces machairae</name>
    <dbReference type="NCBI Taxonomy" id="3134109"/>
    <lineage>
        <taxon>Bacteria</taxon>
        <taxon>Bacillati</taxon>
        <taxon>Actinomycetota</taxon>
        <taxon>Actinomycetes</taxon>
        <taxon>Kitasatosporales</taxon>
        <taxon>Streptomycetaceae</taxon>
        <taxon>Streptomyces</taxon>
    </lineage>
</organism>
<reference evidence="1 2" key="1">
    <citation type="submission" date="2024-03" db="EMBL/GenBank/DDBJ databases">
        <title>Novel Streptomyces species of biotechnological and ecological value are a feature of Machair soil.</title>
        <authorList>
            <person name="Prole J.R."/>
            <person name="Goodfellow M."/>
            <person name="Allenby N."/>
            <person name="Ward A.C."/>
        </authorList>
    </citation>
    <scope>NUCLEOTIDE SEQUENCE [LARGE SCALE GENOMIC DNA]</scope>
    <source>
        <strain evidence="1 2">MS1.AVA.1</strain>
    </source>
</reference>
<keyword evidence="2" id="KW-1185">Reference proteome</keyword>
<comment type="caution">
    <text evidence="1">The sequence shown here is derived from an EMBL/GenBank/DDBJ whole genome shotgun (WGS) entry which is preliminary data.</text>
</comment>
<dbReference type="EMBL" id="JBBKAK010000001">
    <property type="protein sequence ID" value="MEJ8667600.1"/>
    <property type="molecule type" value="Genomic_DNA"/>
</dbReference>
<sequence length="64" mass="7803">MPYLAVYREILESGLTAYRRVLALADDEQRRHLDRYMQAFIHWHFRSPRYGWQKIYPGLTPIHV</sequence>
<evidence type="ECO:0000313" key="1">
    <source>
        <dbReference type="EMBL" id="MEJ8667600.1"/>
    </source>
</evidence>
<dbReference type="InterPro" id="IPR008949">
    <property type="entry name" value="Isoprenoid_synthase_dom_sf"/>
</dbReference>
<protein>
    <submittedName>
        <fullName evidence="1">Uncharacterized protein</fullName>
    </submittedName>
</protein>
<evidence type="ECO:0000313" key="2">
    <source>
        <dbReference type="Proteomes" id="UP001376459"/>
    </source>
</evidence>
<gene>
    <name evidence="1" type="ORF">WKI71_00630</name>
</gene>
<dbReference type="Gene3D" id="1.10.600.10">
    <property type="entry name" value="Farnesyl Diphosphate Synthase"/>
    <property type="match status" value="1"/>
</dbReference>
<dbReference type="Proteomes" id="UP001376459">
    <property type="component" value="Unassembled WGS sequence"/>
</dbReference>
<accession>A0ABU8UHH2</accession>